<dbReference type="EMBL" id="PKTG01000063">
    <property type="protein sequence ID" value="PLX18443.1"/>
    <property type="molecule type" value="Genomic_DNA"/>
</dbReference>
<accession>A0A2N5ZIK2</accession>
<gene>
    <name evidence="6" type="ORF">C0601_04605</name>
</gene>
<dbReference type="PANTHER" id="PTHR30332:SF24">
    <property type="entry name" value="SECRETIN GSPD-RELATED"/>
    <property type="match status" value="1"/>
</dbReference>
<keyword evidence="3" id="KW-0472">Membrane</keyword>
<dbReference type="PRINTS" id="PR00811">
    <property type="entry name" value="BCTERIALGSPD"/>
</dbReference>
<evidence type="ECO:0000313" key="7">
    <source>
        <dbReference type="Proteomes" id="UP000234857"/>
    </source>
</evidence>
<name>A0A2N5ZIK2_MUIH1</name>
<dbReference type="InterPro" id="IPR050810">
    <property type="entry name" value="Bact_Secretion_Sys_Channel"/>
</dbReference>
<feature type="domain" description="Type II/III secretion system secretin-like" evidence="5">
    <location>
        <begin position="1"/>
        <end position="59"/>
    </location>
</feature>
<dbReference type="Proteomes" id="UP000234857">
    <property type="component" value="Unassembled WGS sequence"/>
</dbReference>
<comment type="caution">
    <text evidence="6">The sequence shown here is derived from an EMBL/GenBank/DDBJ whole genome shotgun (WGS) entry which is preliminary data.</text>
</comment>
<reference evidence="6 7" key="1">
    <citation type="submission" date="2017-11" db="EMBL/GenBank/DDBJ databases">
        <title>Genome-resolved metagenomics identifies genetic mobility, metabolic interactions, and unexpected diversity in perchlorate-reducing communities.</title>
        <authorList>
            <person name="Barnum T.P."/>
            <person name="Figueroa I.A."/>
            <person name="Carlstrom C.I."/>
            <person name="Lucas L.N."/>
            <person name="Engelbrektson A.L."/>
            <person name="Coates J.D."/>
        </authorList>
    </citation>
    <scope>NUCLEOTIDE SEQUENCE [LARGE SCALE GENOMIC DNA]</scope>
    <source>
        <strain evidence="6">BM706</strain>
    </source>
</reference>
<keyword evidence="2" id="KW-0732">Signal</keyword>
<organism evidence="6 7">
    <name type="scientific">Muiribacterium halophilum</name>
    <dbReference type="NCBI Taxonomy" id="2053465"/>
    <lineage>
        <taxon>Bacteria</taxon>
        <taxon>Candidatus Muiribacteriota</taxon>
        <taxon>Candidatus Muiribacteriia</taxon>
        <taxon>Candidatus Muiribacteriales</taxon>
        <taxon>Candidatus Muiribacteriaceae</taxon>
        <taxon>Candidatus Muiribacterium</taxon>
    </lineage>
</organism>
<evidence type="ECO:0000313" key="6">
    <source>
        <dbReference type="EMBL" id="PLX18443.1"/>
    </source>
</evidence>
<evidence type="ECO:0000256" key="2">
    <source>
        <dbReference type="ARBA" id="ARBA00022729"/>
    </source>
</evidence>
<dbReference type="GO" id="GO:0015627">
    <property type="term" value="C:type II protein secretion system complex"/>
    <property type="evidence" value="ECO:0007669"/>
    <property type="project" value="TreeGrafter"/>
</dbReference>
<dbReference type="GO" id="GO:0009306">
    <property type="term" value="P:protein secretion"/>
    <property type="evidence" value="ECO:0007669"/>
    <property type="project" value="InterPro"/>
</dbReference>
<comment type="similarity">
    <text evidence="4">Belongs to the bacterial secretin family.</text>
</comment>
<dbReference type="InterPro" id="IPR001775">
    <property type="entry name" value="GspD/PilQ"/>
</dbReference>
<dbReference type="PANTHER" id="PTHR30332">
    <property type="entry name" value="PROBABLE GENERAL SECRETION PATHWAY PROTEIN D"/>
    <property type="match status" value="1"/>
</dbReference>
<comment type="subcellular location">
    <subcellularLocation>
        <location evidence="1">Membrane</location>
    </subcellularLocation>
</comment>
<evidence type="ECO:0000256" key="3">
    <source>
        <dbReference type="ARBA" id="ARBA00023136"/>
    </source>
</evidence>
<protein>
    <recommendedName>
        <fullName evidence="5">Type II/III secretion system secretin-like domain-containing protein</fullName>
    </recommendedName>
</protein>
<evidence type="ECO:0000256" key="4">
    <source>
        <dbReference type="RuleBase" id="RU004003"/>
    </source>
</evidence>
<sequence>MVQDKKVVVIGGLMKVDVEESMQKVPLLSDIPLIGKAFRRNHSKKVKKEIVIFLTPQIQKDLRRENDSDRFFSEQPKENTIWQDMSVGSDTVVFK</sequence>
<dbReference type="AlphaFoldDB" id="A0A2N5ZIK2"/>
<proteinExistence type="inferred from homology"/>
<evidence type="ECO:0000256" key="1">
    <source>
        <dbReference type="ARBA" id="ARBA00004370"/>
    </source>
</evidence>
<evidence type="ECO:0000259" key="5">
    <source>
        <dbReference type="Pfam" id="PF00263"/>
    </source>
</evidence>
<dbReference type="GO" id="GO:0016020">
    <property type="term" value="C:membrane"/>
    <property type="evidence" value="ECO:0007669"/>
    <property type="project" value="UniProtKB-SubCell"/>
</dbReference>
<dbReference type="Pfam" id="PF00263">
    <property type="entry name" value="Secretin"/>
    <property type="match status" value="1"/>
</dbReference>
<dbReference type="InterPro" id="IPR004846">
    <property type="entry name" value="T2SS/T3SS_dom"/>
</dbReference>